<evidence type="ECO:0000313" key="13">
    <source>
        <dbReference type="Proteomes" id="UP000318483"/>
    </source>
</evidence>
<dbReference type="GO" id="GO:0003978">
    <property type="term" value="F:UDP-glucose 4-epimerase activity"/>
    <property type="evidence" value="ECO:0007669"/>
    <property type="project" value="UniProtKB-UniRule"/>
</dbReference>
<name>A0A5B8J7E4_9RHOB</name>
<dbReference type="RefSeq" id="WP_146365815.1">
    <property type="nucleotide sequence ID" value="NZ_CP042262.1"/>
</dbReference>
<dbReference type="NCBIfam" id="TIGR01179">
    <property type="entry name" value="galE"/>
    <property type="match status" value="1"/>
</dbReference>
<comment type="similarity">
    <text evidence="4 10">Belongs to the NAD(P)-dependent epimerase/dehydratase family.</text>
</comment>
<evidence type="ECO:0000256" key="5">
    <source>
        <dbReference type="ARBA" id="ARBA00013189"/>
    </source>
</evidence>
<dbReference type="InterPro" id="IPR001509">
    <property type="entry name" value="Epimerase_deHydtase"/>
</dbReference>
<evidence type="ECO:0000256" key="9">
    <source>
        <dbReference type="ARBA" id="ARBA00023277"/>
    </source>
</evidence>
<dbReference type="Gene3D" id="3.40.50.720">
    <property type="entry name" value="NAD(P)-binding Rossmann-like Domain"/>
    <property type="match status" value="1"/>
</dbReference>
<feature type="domain" description="NAD-dependent epimerase/dehydratase" evidence="11">
    <location>
        <begin position="5"/>
        <end position="255"/>
    </location>
</feature>
<dbReference type="Gene3D" id="3.90.25.10">
    <property type="entry name" value="UDP-galactose 4-epimerase, domain 1"/>
    <property type="match status" value="1"/>
</dbReference>
<dbReference type="KEGG" id="lit:FPZ52_11765"/>
<keyword evidence="8 10" id="KW-0413">Isomerase</keyword>
<comment type="subunit">
    <text evidence="10">Homodimer.</text>
</comment>
<reference evidence="12 13" key="1">
    <citation type="submission" date="2019-07" db="EMBL/GenBank/DDBJ databases">
        <title>Litoreibacter alkalisoli sp. nov., isolated from saline-alkaline soil.</title>
        <authorList>
            <person name="Wang S."/>
            <person name="Xu L."/>
            <person name="Xing Y.-T."/>
            <person name="Sun J.-Q."/>
        </authorList>
    </citation>
    <scope>NUCLEOTIDE SEQUENCE [LARGE SCALE GENOMIC DNA]</scope>
    <source>
        <strain evidence="12 13">LN3S51</strain>
        <plasmid evidence="12 13">unnamed1</plasmid>
    </source>
</reference>
<dbReference type="InterPro" id="IPR005886">
    <property type="entry name" value="UDP_G4E"/>
</dbReference>
<dbReference type="CDD" id="cd05247">
    <property type="entry name" value="UDP_G4E_1_SDR_e"/>
    <property type="match status" value="1"/>
</dbReference>
<keyword evidence="9 10" id="KW-0119">Carbohydrate metabolism</keyword>
<evidence type="ECO:0000256" key="6">
    <source>
        <dbReference type="ARBA" id="ARBA00018569"/>
    </source>
</evidence>
<dbReference type="InterPro" id="IPR036291">
    <property type="entry name" value="NAD(P)-bd_dom_sf"/>
</dbReference>
<evidence type="ECO:0000256" key="7">
    <source>
        <dbReference type="ARBA" id="ARBA00023027"/>
    </source>
</evidence>
<comment type="catalytic activity">
    <reaction evidence="1 10">
        <text>UDP-alpha-D-glucose = UDP-alpha-D-galactose</text>
        <dbReference type="Rhea" id="RHEA:22168"/>
        <dbReference type="ChEBI" id="CHEBI:58885"/>
        <dbReference type="ChEBI" id="CHEBI:66914"/>
        <dbReference type="EC" id="5.1.3.2"/>
    </reaction>
</comment>
<keyword evidence="13" id="KW-1185">Reference proteome</keyword>
<gene>
    <name evidence="12" type="primary">galE</name>
    <name evidence="12" type="ORF">FPZ52_11765</name>
</gene>
<dbReference type="OrthoDB" id="9801785at2"/>
<dbReference type="EMBL" id="CP042262">
    <property type="protein sequence ID" value="QDY70397.1"/>
    <property type="molecule type" value="Genomic_DNA"/>
</dbReference>
<evidence type="ECO:0000259" key="11">
    <source>
        <dbReference type="Pfam" id="PF01370"/>
    </source>
</evidence>
<comment type="pathway">
    <text evidence="3 10">Carbohydrate metabolism; galactose metabolism.</text>
</comment>
<keyword evidence="12" id="KW-0614">Plasmid</keyword>
<evidence type="ECO:0000256" key="4">
    <source>
        <dbReference type="ARBA" id="ARBA00007637"/>
    </source>
</evidence>
<dbReference type="PANTHER" id="PTHR43725">
    <property type="entry name" value="UDP-GLUCOSE 4-EPIMERASE"/>
    <property type="match status" value="1"/>
</dbReference>
<geneLocation type="plasmid" evidence="12 13">
    <name>unnamed1</name>
</geneLocation>
<sequence length="330" mass="35658">MTSTVLVTGGAGYIGSHACKALAEAGYTPVTFDSFVTGWRDAVQFGPLEEGDLRDPARLDEVFAKHKPVAVMHFAALSDVGQSARDPGLYWDNNVIGSLRLIEAMQRASVEHIAFSSTCATYGEQDGVMLDETCPQQPINAYGASKRAVEDLIRNFAAAPGAVLNHVFFRYFNVAGADPDGQVGEFHRPETHLIPLALDAVRGRRDKLTIFGQDYPTPDGTCVRDYVHVTDLIAAHVLGLEYLLKGGASEVFNLGTGRGFSVREVVEAVARVTDEPVPAEDGPRRAGDCAALVSGSRKAADVLGWSPDHSTLEQMISTAWAWHQKPGYRN</sequence>
<evidence type="ECO:0000256" key="10">
    <source>
        <dbReference type="RuleBase" id="RU366046"/>
    </source>
</evidence>
<proteinExistence type="inferred from homology"/>
<evidence type="ECO:0000256" key="2">
    <source>
        <dbReference type="ARBA" id="ARBA00001911"/>
    </source>
</evidence>
<evidence type="ECO:0000313" key="12">
    <source>
        <dbReference type="EMBL" id="QDY70397.1"/>
    </source>
</evidence>
<evidence type="ECO:0000256" key="3">
    <source>
        <dbReference type="ARBA" id="ARBA00004947"/>
    </source>
</evidence>
<dbReference type="SUPFAM" id="SSF51735">
    <property type="entry name" value="NAD(P)-binding Rossmann-fold domains"/>
    <property type="match status" value="1"/>
</dbReference>
<protein>
    <recommendedName>
        <fullName evidence="6 10">UDP-glucose 4-epimerase</fullName>
        <ecNumber evidence="5 10">5.1.3.2</ecNumber>
    </recommendedName>
</protein>
<dbReference type="Proteomes" id="UP000318483">
    <property type="component" value="Plasmid unnamed1"/>
</dbReference>
<comment type="cofactor">
    <cofactor evidence="2 10">
        <name>NAD(+)</name>
        <dbReference type="ChEBI" id="CHEBI:57540"/>
    </cofactor>
</comment>
<dbReference type="GO" id="GO:0033499">
    <property type="term" value="P:galactose catabolic process via UDP-galactose, Leloir pathway"/>
    <property type="evidence" value="ECO:0007669"/>
    <property type="project" value="TreeGrafter"/>
</dbReference>
<dbReference type="EC" id="5.1.3.2" evidence="5 10"/>
<dbReference type="AlphaFoldDB" id="A0A5B8J7E4"/>
<evidence type="ECO:0000256" key="1">
    <source>
        <dbReference type="ARBA" id="ARBA00000083"/>
    </source>
</evidence>
<dbReference type="PANTHER" id="PTHR43725:SF53">
    <property type="entry name" value="UDP-ARABINOSE 4-EPIMERASE 1"/>
    <property type="match status" value="1"/>
</dbReference>
<accession>A0A5B8J7E4</accession>
<evidence type="ECO:0000256" key="8">
    <source>
        <dbReference type="ARBA" id="ARBA00023235"/>
    </source>
</evidence>
<keyword evidence="7 10" id="KW-0520">NAD</keyword>
<dbReference type="UniPathway" id="UPA00214"/>
<organism evidence="12 13">
    <name type="scientific">Qingshengfaniella alkalisoli</name>
    <dbReference type="NCBI Taxonomy" id="2599296"/>
    <lineage>
        <taxon>Bacteria</taxon>
        <taxon>Pseudomonadati</taxon>
        <taxon>Pseudomonadota</taxon>
        <taxon>Alphaproteobacteria</taxon>
        <taxon>Rhodobacterales</taxon>
        <taxon>Paracoccaceae</taxon>
        <taxon>Qingshengfaniella</taxon>
    </lineage>
</organism>
<dbReference type="Pfam" id="PF01370">
    <property type="entry name" value="Epimerase"/>
    <property type="match status" value="1"/>
</dbReference>